<reference evidence="4 5" key="1">
    <citation type="submission" date="2023-01" db="EMBL/GenBank/DDBJ databases">
        <title>Draft genome sequence of Nocardiopsis sp. RSe5-2 isolated from halophytes.</title>
        <authorList>
            <person name="Duangmal K."/>
            <person name="Chantavorakit T."/>
        </authorList>
    </citation>
    <scope>NUCLEOTIDE SEQUENCE [LARGE SCALE GENOMIC DNA]</scope>
    <source>
        <strain evidence="4 5">RSe5-2</strain>
    </source>
</reference>
<evidence type="ECO:0000256" key="3">
    <source>
        <dbReference type="PROSITE-ProRule" id="PRU00023"/>
    </source>
</evidence>
<protein>
    <submittedName>
        <fullName evidence="4">Ankyrin repeat domain-containing protein</fullName>
    </submittedName>
</protein>
<evidence type="ECO:0000256" key="2">
    <source>
        <dbReference type="ARBA" id="ARBA00023043"/>
    </source>
</evidence>
<name>A0ABT4TXP5_9ACTN</name>
<keyword evidence="5" id="KW-1185">Reference proteome</keyword>
<dbReference type="PANTHER" id="PTHR24201">
    <property type="entry name" value="ANK_REP_REGION DOMAIN-CONTAINING PROTEIN"/>
    <property type="match status" value="1"/>
</dbReference>
<dbReference type="Proteomes" id="UP001527866">
    <property type="component" value="Unassembled WGS sequence"/>
</dbReference>
<sequence>MDQTEIVRMLADADAGRVTGPVGPNRYAVVAYDLDAEYDGEDEDFLDYDEDLECLSVWGLRPTAAEAFDLLGDKLADRLDGAVDEYIEHALGPGVEVDDFDAWFEGDADTLALLKAKPTPGRKMLVFLLQGYHAPMDHLDEKDQPYDAYLGPAAKLFHGARALYGASAAPPYHDEAMAVFELQPTDREDGPNSLDDRGMSPLHHAVARGDLAEVTALLEEGADPNLQAEYGNSPLFAAVDVNGQVSSVLETIDGDRWALIRTLLDHGAQINARNRVGRTLVDLAVATLPYPAEIIGELRTAGGRSFRYGPDALEKMLERSLPREEKAFQVRLGEIRYLLESGADRHGLLHRVFRRTGYSDGELPEHRLVALVELLLAQSVRDEVIDGTTAADLARRWVDHGLDHYRAAVDLLERHSAQAP</sequence>
<feature type="repeat" description="ANK" evidence="3">
    <location>
        <begin position="197"/>
        <end position="229"/>
    </location>
</feature>
<dbReference type="PROSITE" id="PS50297">
    <property type="entry name" value="ANK_REP_REGION"/>
    <property type="match status" value="1"/>
</dbReference>
<dbReference type="EMBL" id="JAQFWQ010000004">
    <property type="protein sequence ID" value="MDA2809459.1"/>
    <property type="molecule type" value="Genomic_DNA"/>
</dbReference>
<dbReference type="SUPFAM" id="SSF48403">
    <property type="entry name" value="Ankyrin repeat"/>
    <property type="match status" value="1"/>
</dbReference>
<dbReference type="SMART" id="SM00248">
    <property type="entry name" value="ANK"/>
    <property type="match status" value="2"/>
</dbReference>
<dbReference type="InterPro" id="IPR036770">
    <property type="entry name" value="Ankyrin_rpt-contain_sf"/>
</dbReference>
<dbReference type="Pfam" id="PF12796">
    <property type="entry name" value="Ank_2"/>
    <property type="match status" value="1"/>
</dbReference>
<gene>
    <name evidence="4" type="ORF">O4J56_02305</name>
</gene>
<evidence type="ECO:0000256" key="1">
    <source>
        <dbReference type="ARBA" id="ARBA00022737"/>
    </source>
</evidence>
<dbReference type="PROSITE" id="PS50088">
    <property type="entry name" value="ANK_REPEAT"/>
    <property type="match status" value="1"/>
</dbReference>
<keyword evidence="1" id="KW-0677">Repeat</keyword>
<dbReference type="InterPro" id="IPR002110">
    <property type="entry name" value="Ankyrin_rpt"/>
</dbReference>
<proteinExistence type="predicted"/>
<dbReference type="InterPro" id="IPR050776">
    <property type="entry name" value="Ank_Repeat/CDKN_Inhibitor"/>
</dbReference>
<evidence type="ECO:0000313" key="5">
    <source>
        <dbReference type="Proteomes" id="UP001527866"/>
    </source>
</evidence>
<evidence type="ECO:0000313" key="4">
    <source>
        <dbReference type="EMBL" id="MDA2809459.1"/>
    </source>
</evidence>
<accession>A0ABT4TXP5</accession>
<comment type="caution">
    <text evidence="4">The sequence shown here is derived from an EMBL/GenBank/DDBJ whole genome shotgun (WGS) entry which is preliminary data.</text>
</comment>
<dbReference type="RefSeq" id="WP_270683367.1">
    <property type="nucleotide sequence ID" value="NZ_JAQFWQ010000004.1"/>
</dbReference>
<keyword evidence="2 3" id="KW-0040">ANK repeat</keyword>
<dbReference type="Gene3D" id="1.25.40.20">
    <property type="entry name" value="Ankyrin repeat-containing domain"/>
    <property type="match status" value="1"/>
</dbReference>
<organism evidence="4 5">
    <name type="scientific">Nocardiopsis endophytica</name>
    <dbReference type="NCBI Taxonomy" id="3018445"/>
    <lineage>
        <taxon>Bacteria</taxon>
        <taxon>Bacillati</taxon>
        <taxon>Actinomycetota</taxon>
        <taxon>Actinomycetes</taxon>
        <taxon>Streptosporangiales</taxon>
        <taxon>Nocardiopsidaceae</taxon>
        <taxon>Nocardiopsis</taxon>
    </lineage>
</organism>